<feature type="transmembrane region" description="Helical" evidence="1">
    <location>
        <begin position="246"/>
        <end position="266"/>
    </location>
</feature>
<gene>
    <name evidence="2" type="ORF">SAMN04487995_5428</name>
</gene>
<proteinExistence type="predicted"/>
<protein>
    <submittedName>
        <fullName evidence="2">Uncharacterized protein</fullName>
    </submittedName>
</protein>
<dbReference type="STRING" id="408657.SAMN04487995_5428"/>
<feature type="transmembrane region" description="Helical" evidence="1">
    <location>
        <begin position="118"/>
        <end position="136"/>
    </location>
</feature>
<sequence length="887" mass="98635">MKELFFWKVWSSSERRITIAALAVVLLAVLFFILKSADPLANVIRWDVLSELSEISTVVDILKFDQWQYGISAPSDLVTEQFVASTMETDFLTIRIFWGFIIVGLSFILASLTTMSRFWYLTGMVVFILLVASARLETLGIFGEGNKALFIITITLYTGLSYYFHAFRPDIGIGIRILGISAVSVFLFGLVAFLSPVAFPALTAASYSLPIWLLISIVFLLISATEIVAALVWLSTSGQNKIGKSGLTNFLVISILYLISLVLLYLKNTRQIDWNLSLLSPVYLAIAAGVLGIWGFKKRADSTNGLLSFRSNGFWLYMGMFIVTAAFAAYACGTANDPLIEVLEDVVVNGQLAMSIVFLFYILVNFYSVFKQGLAVHKVLYKPMRFGLTQTRLFGFAGVVILFSVQRLLPVYQGIAGYFNGLGDLYSNTREYPLAEQYYKMALQQEFQNHKSNYALASLALNQGDKVAAAYYFRQALLKNPSPQAYAGLTGVLMQESLFFDAVFSLQEGLRTFPENGELLNNLGMLYAKTNVADSAYYYLDRAERTSKRPEVPATNLLAIWARSTDSGLLDSLANNSNSKKYLSWQANWLAVQNLRQDFSKQDFQKNAIKQDSSLSVSGLAYLVNYARNQAVVDSLPAAFLPKLAGKNQLLSEDLLLASLYPEFYSGNKLKAIETLSVWAEQGGEKNKLHHKILGHWLLQVGLYDLAIKHLGNVDGIEGTLGQAVGYALSGQQAIGGLLLERMQEKEPNAALQKLQSSLVSIKPPKTKADSLFVIAQKSPSDKNYAAAIHANPFDARIVSAAAEYFRQKKQIPRAYRIVLDALKFNDRASLLWEEYTILSVLQGLTGQADEGEAQVKELASPADYQAFVTRYQPMRALIEKQRAEFQ</sequence>
<feature type="transmembrane region" description="Helical" evidence="1">
    <location>
        <begin position="211"/>
        <end position="234"/>
    </location>
</feature>
<feature type="transmembrane region" description="Helical" evidence="1">
    <location>
        <begin position="148"/>
        <end position="165"/>
    </location>
</feature>
<dbReference type="Proteomes" id="UP000199532">
    <property type="component" value="Unassembled WGS sequence"/>
</dbReference>
<organism evidence="2 3">
    <name type="scientific">Dyadobacter koreensis</name>
    <dbReference type="NCBI Taxonomy" id="408657"/>
    <lineage>
        <taxon>Bacteria</taxon>
        <taxon>Pseudomonadati</taxon>
        <taxon>Bacteroidota</taxon>
        <taxon>Cytophagia</taxon>
        <taxon>Cytophagales</taxon>
        <taxon>Spirosomataceae</taxon>
        <taxon>Dyadobacter</taxon>
    </lineage>
</organism>
<evidence type="ECO:0000313" key="3">
    <source>
        <dbReference type="Proteomes" id="UP000199532"/>
    </source>
</evidence>
<feature type="transmembrane region" description="Helical" evidence="1">
    <location>
        <begin position="177"/>
        <end position="199"/>
    </location>
</feature>
<dbReference type="SUPFAM" id="SSF48452">
    <property type="entry name" value="TPR-like"/>
    <property type="match status" value="1"/>
</dbReference>
<keyword evidence="3" id="KW-1185">Reference proteome</keyword>
<dbReference type="SMART" id="SM00028">
    <property type="entry name" value="TPR"/>
    <property type="match status" value="3"/>
</dbReference>
<keyword evidence="1" id="KW-1133">Transmembrane helix</keyword>
<dbReference type="EMBL" id="FNXY01000009">
    <property type="protein sequence ID" value="SEJ57966.1"/>
    <property type="molecule type" value="Genomic_DNA"/>
</dbReference>
<dbReference type="InterPro" id="IPR011990">
    <property type="entry name" value="TPR-like_helical_dom_sf"/>
</dbReference>
<keyword evidence="1" id="KW-0472">Membrane</keyword>
<feature type="transmembrane region" description="Helical" evidence="1">
    <location>
        <begin position="314"/>
        <end position="331"/>
    </location>
</feature>
<dbReference type="InterPro" id="IPR019734">
    <property type="entry name" value="TPR_rpt"/>
</dbReference>
<accession>A0A1H6ZZ90</accession>
<evidence type="ECO:0000313" key="2">
    <source>
        <dbReference type="EMBL" id="SEJ57966.1"/>
    </source>
</evidence>
<dbReference type="AlphaFoldDB" id="A0A1H6ZZ90"/>
<feature type="transmembrane region" description="Helical" evidence="1">
    <location>
        <begin position="391"/>
        <end position="409"/>
    </location>
</feature>
<name>A0A1H6ZZ90_9BACT</name>
<reference evidence="2 3" key="1">
    <citation type="submission" date="2016-10" db="EMBL/GenBank/DDBJ databases">
        <authorList>
            <person name="de Groot N.N."/>
        </authorList>
    </citation>
    <scope>NUCLEOTIDE SEQUENCE [LARGE SCALE GENOMIC DNA]</scope>
    <source>
        <strain evidence="2 3">DSM 19938</strain>
    </source>
</reference>
<evidence type="ECO:0000256" key="1">
    <source>
        <dbReference type="SAM" id="Phobius"/>
    </source>
</evidence>
<feature type="transmembrane region" description="Helical" evidence="1">
    <location>
        <begin position="92"/>
        <end position="111"/>
    </location>
</feature>
<dbReference type="Gene3D" id="1.25.40.10">
    <property type="entry name" value="Tetratricopeptide repeat domain"/>
    <property type="match status" value="1"/>
</dbReference>
<feature type="transmembrane region" description="Helical" evidence="1">
    <location>
        <begin position="272"/>
        <end position="294"/>
    </location>
</feature>
<keyword evidence="1" id="KW-0812">Transmembrane</keyword>
<feature type="transmembrane region" description="Helical" evidence="1">
    <location>
        <begin position="351"/>
        <end position="370"/>
    </location>
</feature>
<dbReference type="RefSeq" id="WP_090340764.1">
    <property type="nucleotide sequence ID" value="NZ_FNXY01000009.1"/>
</dbReference>
<dbReference type="OrthoDB" id="973593at2"/>